<keyword evidence="4" id="KW-0808">Transferase</keyword>
<dbReference type="PROSITE" id="PS50112">
    <property type="entry name" value="PAS"/>
    <property type="match status" value="2"/>
</dbReference>
<evidence type="ECO:0000256" key="5">
    <source>
        <dbReference type="ARBA" id="ARBA00022741"/>
    </source>
</evidence>
<keyword evidence="7" id="KW-0067">ATP-binding</keyword>
<dbReference type="InterPro" id="IPR003661">
    <property type="entry name" value="HisK_dim/P_dom"/>
</dbReference>
<dbReference type="Proteomes" id="UP000298602">
    <property type="component" value="Chromosome"/>
</dbReference>
<evidence type="ECO:0000313" key="15">
    <source>
        <dbReference type="Proteomes" id="UP000298602"/>
    </source>
</evidence>
<evidence type="ECO:0000256" key="2">
    <source>
        <dbReference type="ARBA" id="ARBA00012438"/>
    </source>
</evidence>
<dbReference type="SUPFAM" id="SSF55874">
    <property type="entry name" value="ATPase domain of HSP90 chaperone/DNA topoisomerase II/histidine kinase"/>
    <property type="match status" value="1"/>
</dbReference>
<dbReference type="Gene3D" id="3.40.190.10">
    <property type="entry name" value="Periplasmic binding protein-like II"/>
    <property type="match status" value="4"/>
</dbReference>
<dbReference type="SUPFAM" id="SSF53850">
    <property type="entry name" value="Periplasmic binding protein-like II"/>
    <property type="match status" value="2"/>
</dbReference>
<dbReference type="InterPro" id="IPR001789">
    <property type="entry name" value="Sig_transdc_resp-reg_receiver"/>
</dbReference>
<feature type="domain" description="PAS" evidence="12">
    <location>
        <begin position="784"/>
        <end position="828"/>
    </location>
</feature>
<feature type="domain" description="Histidine kinase" evidence="10">
    <location>
        <begin position="922"/>
        <end position="1145"/>
    </location>
</feature>
<evidence type="ECO:0000256" key="7">
    <source>
        <dbReference type="ARBA" id="ARBA00022840"/>
    </source>
</evidence>
<dbReference type="InterPro" id="IPR035965">
    <property type="entry name" value="PAS-like_dom_sf"/>
</dbReference>
<dbReference type="InterPro" id="IPR000700">
    <property type="entry name" value="PAS-assoc_C"/>
</dbReference>
<evidence type="ECO:0000256" key="3">
    <source>
        <dbReference type="ARBA" id="ARBA00022553"/>
    </source>
</evidence>
<evidence type="ECO:0000259" key="11">
    <source>
        <dbReference type="PROSITE" id="PS50110"/>
    </source>
</evidence>
<feature type="domain" description="PAC" evidence="13">
    <location>
        <begin position="612"/>
        <end position="664"/>
    </location>
</feature>
<evidence type="ECO:0000313" key="14">
    <source>
        <dbReference type="EMBL" id="QCQ21908.1"/>
    </source>
</evidence>
<accession>A0A4P8L207</accession>
<dbReference type="SUPFAM" id="SSF55785">
    <property type="entry name" value="PYP-like sensor domain (PAS domain)"/>
    <property type="match status" value="3"/>
</dbReference>
<dbReference type="GO" id="GO:0006355">
    <property type="term" value="P:regulation of DNA-templated transcription"/>
    <property type="evidence" value="ECO:0007669"/>
    <property type="project" value="InterPro"/>
</dbReference>
<dbReference type="Pfam" id="PF00497">
    <property type="entry name" value="SBP_bac_3"/>
    <property type="match status" value="2"/>
</dbReference>
<dbReference type="SUPFAM" id="SSF47384">
    <property type="entry name" value="Homodimeric domain of signal transducing histidine kinase"/>
    <property type="match status" value="1"/>
</dbReference>
<sequence>MNNDGSLRPRIRRFIRLFWLFIMAGLAFGTWTSAGIGARPVVFSASEVGYPPFCMTDESGQAIGFSVELMRAALAAMGRDVTFRVGPWAEVRTWLERGEVEALPLVGRTPEREALFDFTFPYMSLHGAIVVRKDRRDISDLKDLRGKRVAVMKGDNAEEFLLREDRGMAIHTTATFEDALRELSEGRCDAVVVQRLVAIRLIQETGLKNLRIVNRPIEGFRQDFCFAVREGDRETLALLNEGLALVMADGTYRRLHAKWFAALELPYNRRIVIGGDHNYPPYEYLDEKGRPAGYNVELTRAIAAELGLNVEIRLAPWAEVRDALARGEIDALQGMFYSPQRDLTFDFTPPHTVNHFVGVVRKGETPPPATLAELEGKRIVLQRGDIMHDFAVENGLERQIRAVDAQEDALRELAEGKHDVALVSRLTAFYWIEKYGWQNLVVGSRPFLSPEYCYAVPNGQKALLAHFTEGLRTLEENGEYRRIYEKWMGIYEAPFPRFVDILRHLTMVAVPLLLILLTSFVWSWTLRRQVASRTAALRESEEFQRAVIACSPVALYSIDLDGNVLTWNASAEKIFGWTAGEIIGRPLPIIPEAQQDEHRGLRERVMKGEVIEAVEVTRCKKDGSCFEGRLSIAPINDAGGRIIGIMAAMEDITQSKQAERSLRENEALFRNLFEGHAAVKLIIDPENGRIVDANRAAEDFYGWPRHRLKTMRIQDINTASVEEIKAAMDKVRSRSRVRFEFRDRLADGSIRDVEVYSSPIEIGGQSLLHSIIHDVTERKRTEAERERLLLAIEQSGEMIVITDPQGIIEYVNPAFERTTGHVREDVMGHPLCAFHGNEQDPPFCHEDWKARCSGGSWRGRLVSRYRDGVLHTEDVSISPVLDASGRIVNFVAVMRDVTDEIRLADQLQQAQKMESVGRLAGGVAHDFNNMLGVIIGYAELAMHRVAPSDPVRADLGEILKAAKRSTEITRQLLAFARRQPIRPQLLDLNATVEDMLKMLQRLIGEDIYLAWLPGTGLWPVRLDPAQIDQILANLCINARDAIGGVGKVTLETKNVTFDAAYCSTHPGHVPGDFVMLAVSDDGCGMDRETQEKIFEPFFTTKGVDRGTGLGLATVYGIVKQNNGFIHVYSEAGAGTTFKIYLPRHREAVEAKSPESAGEIPQGRGETVLLVEDEPAILEMARMMLEQLGYRVLAAAAPNEALGMLEAHSGGIQLLITDVVMPEMNGHELADKVQDRVPGLKVLFMSGYTADVIAHRGVLDRDVHFLPKPFMLKDLAMKVREALDGK</sequence>
<evidence type="ECO:0000256" key="6">
    <source>
        <dbReference type="ARBA" id="ARBA00022777"/>
    </source>
</evidence>
<evidence type="ECO:0000256" key="4">
    <source>
        <dbReference type="ARBA" id="ARBA00022679"/>
    </source>
</evidence>
<dbReference type="PROSITE" id="PS50113">
    <property type="entry name" value="PAC"/>
    <property type="match status" value="2"/>
</dbReference>
<dbReference type="CDD" id="cd00082">
    <property type="entry name" value="HisKA"/>
    <property type="match status" value="1"/>
</dbReference>
<name>A0A4P8L207_9BACT</name>
<dbReference type="Pfam" id="PF02518">
    <property type="entry name" value="HATPase_c"/>
    <property type="match status" value="1"/>
</dbReference>
<organism evidence="14 15">
    <name type="scientific">Desulfoglaeba alkanexedens ALDC</name>
    <dbReference type="NCBI Taxonomy" id="980445"/>
    <lineage>
        <taxon>Bacteria</taxon>
        <taxon>Pseudomonadati</taxon>
        <taxon>Thermodesulfobacteriota</taxon>
        <taxon>Syntrophobacteria</taxon>
        <taxon>Syntrophobacterales</taxon>
        <taxon>Syntrophobacteraceae</taxon>
        <taxon>Desulfoglaeba</taxon>
    </lineage>
</organism>
<feature type="domain" description="PAS" evidence="12">
    <location>
        <begin position="540"/>
        <end position="609"/>
    </location>
</feature>
<feature type="domain" description="PAC" evidence="13">
    <location>
        <begin position="855"/>
        <end position="909"/>
    </location>
</feature>
<dbReference type="Gene3D" id="3.40.50.2300">
    <property type="match status" value="1"/>
</dbReference>
<dbReference type="PANTHER" id="PTHR43065:SF42">
    <property type="entry name" value="TWO-COMPONENT SENSOR PPRA"/>
    <property type="match status" value="1"/>
</dbReference>
<keyword evidence="8" id="KW-0902">Two-component regulatory system</keyword>
<dbReference type="Pfam" id="PF13426">
    <property type="entry name" value="PAS_9"/>
    <property type="match status" value="2"/>
</dbReference>
<dbReference type="InterPro" id="IPR000014">
    <property type="entry name" value="PAS"/>
</dbReference>
<dbReference type="SUPFAM" id="SSF52172">
    <property type="entry name" value="CheY-like"/>
    <property type="match status" value="1"/>
</dbReference>
<dbReference type="SMART" id="SM00091">
    <property type="entry name" value="PAS"/>
    <property type="match status" value="3"/>
</dbReference>
<dbReference type="PROSITE" id="PS50109">
    <property type="entry name" value="HIS_KIN"/>
    <property type="match status" value="1"/>
</dbReference>
<dbReference type="InterPro" id="IPR013767">
    <property type="entry name" value="PAS_fold"/>
</dbReference>
<dbReference type="InterPro" id="IPR003594">
    <property type="entry name" value="HATPase_dom"/>
</dbReference>
<evidence type="ECO:0000259" key="12">
    <source>
        <dbReference type="PROSITE" id="PS50112"/>
    </source>
</evidence>
<dbReference type="PRINTS" id="PR00344">
    <property type="entry name" value="BCTRLSENSOR"/>
</dbReference>
<protein>
    <recommendedName>
        <fullName evidence="2">histidine kinase</fullName>
        <ecNumber evidence="2">2.7.13.3</ecNumber>
    </recommendedName>
</protein>
<keyword evidence="6" id="KW-0418">Kinase</keyword>
<dbReference type="InterPro" id="IPR005467">
    <property type="entry name" value="His_kinase_dom"/>
</dbReference>
<dbReference type="EMBL" id="CP040098">
    <property type="protein sequence ID" value="QCQ21908.1"/>
    <property type="molecule type" value="Genomic_DNA"/>
</dbReference>
<dbReference type="PROSITE" id="PS50110">
    <property type="entry name" value="RESPONSE_REGULATORY"/>
    <property type="match status" value="1"/>
</dbReference>
<dbReference type="Gene3D" id="3.30.565.10">
    <property type="entry name" value="Histidine kinase-like ATPase, C-terminal domain"/>
    <property type="match status" value="1"/>
</dbReference>
<dbReference type="PANTHER" id="PTHR43065">
    <property type="entry name" value="SENSOR HISTIDINE KINASE"/>
    <property type="match status" value="1"/>
</dbReference>
<evidence type="ECO:0000256" key="8">
    <source>
        <dbReference type="ARBA" id="ARBA00023012"/>
    </source>
</evidence>
<gene>
    <name evidence="14" type="ORF">FDQ92_06790</name>
</gene>
<dbReference type="InterPro" id="IPR036890">
    <property type="entry name" value="HATPase_C_sf"/>
</dbReference>
<dbReference type="Pfam" id="PF00989">
    <property type="entry name" value="PAS"/>
    <property type="match status" value="1"/>
</dbReference>
<evidence type="ECO:0000256" key="1">
    <source>
        <dbReference type="ARBA" id="ARBA00000085"/>
    </source>
</evidence>
<evidence type="ECO:0000259" key="13">
    <source>
        <dbReference type="PROSITE" id="PS50113"/>
    </source>
</evidence>
<evidence type="ECO:0000256" key="9">
    <source>
        <dbReference type="PROSITE-ProRule" id="PRU00169"/>
    </source>
</evidence>
<dbReference type="KEGG" id="dax:FDQ92_06790"/>
<dbReference type="InterPro" id="IPR001610">
    <property type="entry name" value="PAC"/>
</dbReference>
<dbReference type="EC" id="2.7.13.3" evidence="2"/>
<dbReference type="SMART" id="SM00086">
    <property type="entry name" value="PAC"/>
    <property type="match status" value="3"/>
</dbReference>
<dbReference type="InterPro" id="IPR001638">
    <property type="entry name" value="Solute-binding_3/MltF_N"/>
</dbReference>
<dbReference type="NCBIfam" id="TIGR00229">
    <property type="entry name" value="sensory_box"/>
    <property type="match status" value="3"/>
</dbReference>
<dbReference type="SMART" id="SM00062">
    <property type="entry name" value="PBPb"/>
    <property type="match status" value="2"/>
</dbReference>
<comment type="catalytic activity">
    <reaction evidence="1">
        <text>ATP + protein L-histidine = ADP + protein N-phospho-L-histidine.</text>
        <dbReference type="EC" id="2.7.13.3"/>
    </reaction>
</comment>
<reference evidence="14 15" key="1">
    <citation type="submission" date="2019-05" db="EMBL/GenBank/DDBJ databases">
        <title>The Complete Genome Sequence of the n-alkane-degrading Desulfoglaeba alkanexedens ALDC reveals multiple alkylsuccinate synthase gene clusters.</title>
        <authorList>
            <person name="Callaghan A.V."/>
            <person name="Davidova I.A."/>
            <person name="Duncan K.E."/>
            <person name="Morris B."/>
            <person name="McInerney M.J."/>
        </authorList>
    </citation>
    <scope>NUCLEOTIDE SEQUENCE [LARGE SCALE GENOMIC DNA]</scope>
    <source>
        <strain evidence="14 15">ALDC</strain>
    </source>
</reference>
<dbReference type="InterPro" id="IPR036097">
    <property type="entry name" value="HisK_dim/P_sf"/>
</dbReference>
<dbReference type="CDD" id="cd00130">
    <property type="entry name" value="PAS"/>
    <property type="match status" value="3"/>
</dbReference>
<reference evidence="14 15" key="2">
    <citation type="submission" date="2019-05" db="EMBL/GenBank/DDBJ databases">
        <authorList>
            <person name="Suflita J.M."/>
            <person name="Marks C.R."/>
        </authorList>
    </citation>
    <scope>NUCLEOTIDE SEQUENCE [LARGE SCALE GENOMIC DNA]</scope>
    <source>
        <strain evidence="14 15">ALDC</strain>
    </source>
</reference>
<dbReference type="InterPro" id="IPR004358">
    <property type="entry name" value="Sig_transdc_His_kin-like_C"/>
</dbReference>
<dbReference type="Gene3D" id="1.10.287.130">
    <property type="match status" value="1"/>
</dbReference>
<evidence type="ECO:0000259" key="10">
    <source>
        <dbReference type="PROSITE" id="PS50109"/>
    </source>
</evidence>
<dbReference type="SMART" id="SM00448">
    <property type="entry name" value="REC"/>
    <property type="match status" value="1"/>
</dbReference>
<dbReference type="GO" id="GO:0000155">
    <property type="term" value="F:phosphorelay sensor kinase activity"/>
    <property type="evidence" value="ECO:0007669"/>
    <property type="project" value="InterPro"/>
</dbReference>
<dbReference type="Pfam" id="PF00512">
    <property type="entry name" value="HisKA"/>
    <property type="match status" value="1"/>
</dbReference>
<dbReference type="GO" id="GO:0005524">
    <property type="term" value="F:ATP binding"/>
    <property type="evidence" value="ECO:0007669"/>
    <property type="project" value="UniProtKB-KW"/>
</dbReference>
<keyword evidence="15" id="KW-1185">Reference proteome</keyword>
<dbReference type="SMART" id="SM00387">
    <property type="entry name" value="HATPase_c"/>
    <property type="match status" value="1"/>
</dbReference>
<dbReference type="SMART" id="SM00388">
    <property type="entry name" value="HisKA"/>
    <property type="match status" value="1"/>
</dbReference>
<dbReference type="InterPro" id="IPR011006">
    <property type="entry name" value="CheY-like_superfamily"/>
</dbReference>
<dbReference type="CDD" id="cd13704">
    <property type="entry name" value="PBP2_HisK"/>
    <property type="match status" value="2"/>
</dbReference>
<dbReference type="OrthoDB" id="5436879at2"/>
<feature type="modified residue" description="4-aspartylphosphate" evidence="9">
    <location>
        <position position="1217"/>
    </location>
</feature>
<proteinExistence type="predicted"/>
<feature type="domain" description="Response regulatory" evidence="11">
    <location>
        <begin position="1166"/>
        <end position="1282"/>
    </location>
</feature>
<keyword evidence="5" id="KW-0547">Nucleotide-binding</keyword>
<dbReference type="Pfam" id="PF00072">
    <property type="entry name" value="Response_reg"/>
    <property type="match status" value="1"/>
</dbReference>
<dbReference type="Gene3D" id="3.30.450.20">
    <property type="entry name" value="PAS domain"/>
    <property type="match status" value="3"/>
</dbReference>
<keyword evidence="3 9" id="KW-0597">Phosphoprotein</keyword>